<sequence length="381" mass="43748">MSQNIDQKNRSEARFASILNQCVWKAGPDDQKYVMGDIFALHIENEFGSLTLSDRDFKKFVLSLANSFPNFEILRFKNTAINCLKSLKESNGFISFTGCIGRIDKYNYLEWMLGGALKINNYIAIQKTGPWIKEFQDIIMNYAFKMATPIQKDELESQGLIENPKYFNHFYSECSEKQYLIDAIVKKCLVVSLLPKTQEMADHLIADSIKARLEGHIGSSRTISKFLKTHYSIFFNHELFDENDELVCASYLACDDVYRFKNCVMQKENFDLTVHWIKGLGKSYYQEEARTKLIIYIHSYAEKVGRNDELASLGINEKPVDYSSLGDTFIMLAIGLVAAAFLLEAYKTIKKARNKKDISPQASTNIQMTEITDNLPRYEKV</sequence>
<reference evidence="3" key="1">
    <citation type="journal article" date="2018" name="Nat. Microbiol.">
        <title>Leveraging single-cell genomics to expand the fungal tree of life.</title>
        <authorList>
            <person name="Ahrendt S.R."/>
            <person name="Quandt C.A."/>
            <person name="Ciobanu D."/>
            <person name="Clum A."/>
            <person name="Salamov A."/>
            <person name="Andreopoulos B."/>
            <person name="Cheng J.F."/>
            <person name="Woyke T."/>
            <person name="Pelin A."/>
            <person name="Henrissat B."/>
            <person name="Reynolds N.K."/>
            <person name="Benny G.L."/>
            <person name="Smith M.E."/>
            <person name="James T.Y."/>
            <person name="Grigoriev I.V."/>
        </authorList>
    </citation>
    <scope>NUCLEOTIDE SEQUENCE [LARGE SCALE GENOMIC DNA]</scope>
    <source>
        <strain evidence="3">CSF55</strain>
    </source>
</reference>
<evidence type="ECO:0000256" key="1">
    <source>
        <dbReference type="SAM" id="Phobius"/>
    </source>
</evidence>
<keyword evidence="1" id="KW-0812">Transmembrane</keyword>
<accession>A0A4P9YM95</accession>
<gene>
    <name evidence="2" type="ORF">ROZALSC1DRAFT_28759</name>
</gene>
<evidence type="ECO:0000313" key="2">
    <source>
        <dbReference type="EMBL" id="RKP19670.1"/>
    </source>
</evidence>
<evidence type="ECO:0000313" key="3">
    <source>
        <dbReference type="Proteomes" id="UP000281549"/>
    </source>
</evidence>
<feature type="transmembrane region" description="Helical" evidence="1">
    <location>
        <begin position="328"/>
        <end position="346"/>
    </location>
</feature>
<dbReference type="Proteomes" id="UP000281549">
    <property type="component" value="Unassembled WGS sequence"/>
</dbReference>
<proteinExistence type="predicted"/>
<dbReference type="EMBL" id="ML005184">
    <property type="protein sequence ID" value="RKP19670.1"/>
    <property type="molecule type" value="Genomic_DNA"/>
</dbReference>
<name>A0A4P9YM95_ROZAC</name>
<organism evidence="2 3">
    <name type="scientific">Rozella allomycis (strain CSF55)</name>
    <dbReference type="NCBI Taxonomy" id="988480"/>
    <lineage>
        <taxon>Eukaryota</taxon>
        <taxon>Fungi</taxon>
        <taxon>Fungi incertae sedis</taxon>
        <taxon>Cryptomycota</taxon>
        <taxon>Cryptomycota incertae sedis</taxon>
        <taxon>Rozella</taxon>
    </lineage>
</organism>
<protein>
    <submittedName>
        <fullName evidence="2">Uncharacterized protein</fullName>
    </submittedName>
</protein>
<dbReference type="AlphaFoldDB" id="A0A4P9YM95"/>
<keyword evidence="1" id="KW-1133">Transmembrane helix</keyword>
<keyword evidence="1" id="KW-0472">Membrane</keyword>